<reference evidence="3 4" key="1">
    <citation type="submission" date="2020-08" db="EMBL/GenBank/DDBJ databases">
        <title>Genomic Encyclopedia of Type Strains, Phase IV (KMG-IV): sequencing the most valuable type-strain genomes for metagenomic binning, comparative biology and taxonomic classification.</title>
        <authorList>
            <person name="Goeker M."/>
        </authorList>
    </citation>
    <scope>NUCLEOTIDE SEQUENCE [LARGE SCALE GENOMIC DNA]</scope>
    <source>
        <strain evidence="3 4">YIM 65646</strain>
    </source>
</reference>
<evidence type="ECO:0008006" key="5">
    <source>
        <dbReference type="Google" id="ProtNLM"/>
    </source>
</evidence>
<dbReference type="AlphaFoldDB" id="A0A841FX69"/>
<feature type="chain" id="PRO_5039481915" description="Secreted protein" evidence="2">
    <location>
        <begin position="21"/>
        <end position="179"/>
    </location>
</feature>
<accession>A0A841FX69</accession>
<dbReference type="EMBL" id="JACHGT010000015">
    <property type="protein sequence ID" value="MBB6038132.1"/>
    <property type="molecule type" value="Genomic_DNA"/>
</dbReference>
<keyword evidence="4" id="KW-1185">Reference proteome</keyword>
<proteinExistence type="predicted"/>
<evidence type="ECO:0000256" key="2">
    <source>
        <dbReference type="SAM" id="SignalP"/>
    </source>
</evidence>
<gene>
    <name evidence="3" type="ORF">HNR73_006012</name>
</gene>
<sequence length="179" mass="18476">MRIRTALVLAALALSLTACGSAGDGEGVATAGGDGAAPSAGSTLSDAEARLKFGECMREHGIDIPDPDPDAEGIQIQLPEGVDPEDAKAATEECEQFLPDGGAPPKADPERIEEQRLFAECMRENGIEGFPDPDPETGGIIVEGDAFDPSGAEFKAAEEACAQYKPTGPEGEDSEDGEN</sequence>
<evidence type="ECO:0000313" key="4">
    <source>
        <dbReference type="Proteomes" id="UP000548476"/>
    </source>
</evidence>
<dbReference type="Proteomes" id="UP000548476">
    <property type="component" value="Unassembled WGS sequence"/>
</dbReference>
<name>A0A841FX69_9ACTN</name>
<feature type="region of interest" description="Disordered" evidence="1">
    <location>
        <begin position="125"/>
        <end position="147"/>
    </location>
</feature>
<protein>
    <recommendedName>
        <fullName evidence="5">Secreted protein</fullName>
    </recommendedName>
</protein>
<dbReference type="PROSITE" id="PS51257">
    <property type="entry name" value="PROKAR_LIPOPROTEIN"/>
    <property type="match status" value="1"/>
</dbReference>
<evidence type="ECO:0000256" key="1">
    <source>
        <dbReference type="SAM" id="MobiDB-lite"/>
    </source>
</evidence>
<feature type="signal peptide" evidence="2">
    <location>
        <begin position="1"/>
        <end position="20"/>
    </location>
</feature>
<evidence type="ECO:0000313" key="3">
    <source>
        <dbReference type="EMBL" id="MBB6038132.1"/>
    </source>
</evidence>
<keyword evidence="2" id="KW-0732">Signal</keyword>
<dbReference type="RefSeq" id="WP_203686326.1">
    <property type="nucleotide sequence ID" value="NZ_BONT01000047.1"/>
</dbReference>
<comment type="caution">
    <text evidence="3">The sequence shown here is derived from an EMBL/GenBank/DDBJ whole genome shotgun (WGS) entry which is preliminary data.</text>
</comment>
<organism evidence="3 4">
    <name type="scientific">Phytomonospora endophytica</name>
    <dbReference type="NCBI Taxonomy" id="714109"/>
    <lineage>
        <taxon>Bacteria</taxon>
        <taxon>Bacillati</taxon>
        <taxon>Actinomycetota</taxon>
        <taxon>Actinomycetes</taxon>
        <taxon>Micromonosporales</taxon>
        <taxon>Micromonosporaceae</taxon>
        <taxon>Phytomonospora</taxon>
    </lineage>
</organism>